<dbReference type="AlphaFoldDB" id="A0A6G1HKR7"/>
<dbReference type="EMBL" id="ML996707">
    <property type="protein sequence ID" value="KAF2396365.1"/>
    <property type="molecule type" value="Genomic_DNA"/>
</dbReference>
<sequence length="338" mass="38102">MPPRPAFLTFAAFITITLIFSVYRPSWPAADINALDPLPDGQSRRAYATFYSTHMVSDDLPDPYFTATRVLAWQLLHRPETRMKHTLPFLVLVPPHVSAGRRAILEKDGAIVVPVANLTPSNNWATPGQERWADQFTKLRLFEQTRWDRILYIDNDMLLTKPLDDIWDEPAAMHVMKTKERPVGVAEAPLEPPANYLLSGVTDNGGWEHPVPPSGEGMLNGGFLMLRPDKELFNYYVDKLNTPGSFDSGMMEQSLLNSVHDRAGRMPWQGFPPGKWNANFPMLKDVANGAATLHDKFWDAGNKGDIDRELVEMWFRIQGQMEGFWIAKGRGEAVVKAA</sequence>
<feature type="signal peptide" evidence="1">
    <location>
        <begin position="1"/>
        <end position="21"/>
    </location>
</feature>
<dbReference type="InterPro" id="IPR029044">
    <property type="entry name" value="Nucleotide-diphossugar_trans"/>
</dbReference>
<keyword evidence="2" id="KW-0808">Transferase</keyword>
<gene>
    <name evidence="2" type="ORF">EJ06DRAFT_534092</name>
</gene>
<keyword evidence="1" id="KW-0732">Signal</keyword>
<feature type="chain" id="PRO_5026190406" evidence="1">
    <location>
        <begin position="22"/>
        <end position="338"/>
    </location>
</feature>
<accession>A0A6G1HKR7</accession>
<name>A0A6G1HKR7_9PEZI</name>
<dbReference type="InterPro" id="IPR050587">
    <property type="entry name" value="GNT1/Glycosyltrans_8"/>
</dbReference>
<dbReference type="Gene3D" id="3.90.550.10">
    <property type="entry name" value="Spore Coat Polysaccharide Biosynthesis Protein SpsA, Chain A"/>
    <property type="match status" value="1"/>
</dbReference>
<protein>
    <submittedName>
        <fullName evidence="2">Nucleotide-diphospho-sugar transferase</fullName>
    </submittedName>
</protein>
<reference evidence="2" key="1">
    <citation type="journal article" date="2020" name="Stud. Mycol.">
        <title>101 Dothideomycetes genomes: a test case for predicting lifestyles and emergence of pathogens.</title>
        <authorList>
            <person name="Haridas S."/>
            <person name="Albert R."/>
            <person name="Binder M."/>
            <person name="Bloem J."/>
            <person name="Labutti K."/>
            <person name="Salamov A."/>
            <person name="Andreopoulos B."/>
            <person name="Baker S."/>
            <person name="Barry K."/>
            <person name="Bills G."/>
            <person name="Bluhm B."/>
            <person name="Cannon C."/>
            <person name="Castanera R."/>
            <person name="Culley D."/>
            <person name="Daum C."/>
            <person name="Ezra D."/>
            <person name="Gonzalez J."/>
            <person name="Henrissat B."/>
            <person name="Kuo A."/>
            <person name="Liang C."/>
            <person name="Lipzen A."/>
            <person name="Lutzoni F."/>
            <person name="Magnuson J."/>
            <person name="Mondo S."/>
            <person name="Nolan M."/>
            <person name="Ohm R."/>
            <person name="Pangilinan J."/>
            <person name="Park H.-J."/>
            <person name="Ramirez L."/>
            <person name="Alfaro M."/>
            <person name="Sun H."/>
            <person name="Tritt A."/>
            <person name="Yoshinaga Y."/>
            <person name="Zwiers L.-H."/>
            <person name="Turgeon B."/>
            <person name="Goodwin S."/>
            <person name="Spatafora J."/>
            <person name="Crous P."/>
            <person name="Grigoriev I."/>
        </authorList>
    </citation>
    <scope>NUCLEOTIDE SEQUENCE</scope>
    <source>
        <strain evidence="2">CBS 262.69</strain>
    </source>
</reference>
<proteinExistence type="predicted"/>
<dbReference type="PANTHER" id="PTHR11183">
    <property type="entry name" value="GLYCOGENIN SUBFAMILY MEMBER"/>
    <property type="match status" value="1"/>
</dbReference>
<dbReference type="SUPFAM" id="SSF53448">
    <property type="entry name" value="Nucleotide-diphospho-sugar transferases"/>
    <property type="match status" value="1"/>
</dbReference>
<organism evidence="2 3">
    <name type="scientific">Trichodelitschia bisporula</name>
    <dbReference type="NCBI Taxonomy" id="703511"/>
    <lineage>
        <taxon>Eukaryota</taxon>
        <taxon>Fungi</taxon>
        <taxon>Dikarya</taxon>
        <taxon>Ascomycota</taxon>
        <taxon>Pezizomycotina</taxon>
        <taxon>Dothideomycetes</taxon>
        <taxon>Dothideomycetes incertae sedis</taxon>
        <taxon>Phaeotrichales</taxon>
        <taxon>Phaeotrichaceae</taxon>
        <taxon>Trichodelitschia</taxon>
    </lineage>
</organism>
<dbReference type="OrthoDB" id="2014201at2759"/>
<evidence type="ECO:0000313" key="2">
    <source>
        <dbReference type="EMBL" id="KAF2396365.1"/>
    </source>
</evidence>
<evidence type="ECO:0000256" key="1">
    <source>
        <dbReference type="SAM" id="SignalP"/>
    </source>
</evidence>
<dbReference type="Proteomes" id="UP000799640">
    <property type="component" value="Unassembled WGS sequence"/>
</dbReference>
<evidence type="ECO:0000313" key="3">
    <source>
        <dbReference type="Proteomes" id="UP000799640"/>
    </source>
</evidence>
<keyword evidence="3" id="KW-1185">Reference proteome</keyword>
<dbReference type="GO" id="GO:0016740">
    <property type="term" value="F:transferase activity"/>
    <property type="evidence" value="ECO:0007669"/>
    <property type="project" value="UniProtKB-KW"/>
</dbReference>